<evidence type="ECO:0000313" key="12">
    <source>
        <dbReference type="EMBL" id="MBC2287007.1"/>
    </source>
</evidence>
<dbReference type="CDD" id="cd04238">
    <property type="entry name" value="AAK_NAGK-like"/>
    <property type="match status" value="1"/>
</dbReference>
<evidence type="ECO:0000256" key="3">
    <source>
        <dbReference type="ARBA" id="ARBA00022605"/>
    </source>
</evidence>
<evidence type="ECO:0000256" key="7">
    <source>
        <dbReference type="ARBA" id="ARBA00022840"/>
    </source>
</evidence>
<keyword evidence="7 9" id="KW-0067">ATP-binding</keyword>
<dbReference type="AlphaFoldDB" id="A0A7X0ZHE6"/>
<evidence type="ECO:0000313" key="14">
    <source>
        <dbReference type="Proteomes" id="UP000558070"/>
    </source>
</evidence>
<keyword evidence="3 9" id="KW-0028">Amino-acid biosynthesis</keyword>
<dbReference type="Gene3D" id="3.40.1160.10">
    <property type="entry name" value="Acetylglutamate kinase-like"/>
    <property type="match status" value="1"/>
</dbReference>
<organism evidence="12 14">
    <name type="scientific">Listeria farberi</name>
    <dbReference type="NCBI Taxonomy" id="2713500"/>
    <lineage>
        <taxon>Bacteria</taxon>
        <taxon>Bacillati</taxon>
        <taxon>Bacillota</taxon>
        <taxon>Bacilli</taxon>
        <taxon>Bacillales</taxon>
        <taxon>Listeriaceae</taxon>
        <taxon>Listeria</taxon>
    </lineage>
</organism>
<dbReference type="SUPFAM" id="SSF53633">
    <property type="entry name" value="Carbamate kinase-like"/>
    <property type="match status" value="1"/>
</dbReference>
<dbReference type="GO" id="GO:0042450">
    <property type="term" value="P:L-arginine biosynthetic process via ornithine"/>
    <property type="evidence" value="ECO:0007669"/>
    <property type="project" value="UniProtKB-UniRule"/>
</dbReference>
<comment type="pathway">
    <text evidence="1 9">Amino-acid biosynthesis; L-arginine biosynthesis; N(2)-acetyl-L-ornithine from L-glutamate: step 2/4.</text>
</comment>
<feature type="binding site" evidence="9">
    <location>
        <position position="63"/>
    </location>
    <ligand>
        <name>substrate</name>
    </ligand>
</feature>
<keyword evidence="2 9" id="KW-0055">Arginine biosynthesis</keyword>
<feature type="site" description="Transition state stabilizer" evidence="9">
    <location>
        <position position="215"/>
    </location>
</feature>
<dbReference type="EMBL" id="JAARZO010000001">
    <property type="protein sequence ID" value="MBC2287007.1"/>
    <property type="molecule type" value="Genomic_DNA"/>
</dbReference>
<dbReference type="PIRSF" id="PIRSF000728">
    <property type="entry name" value="NAGK"/>
    <property type="match status" value="1"/>
</dbReference>
<comment type="function">
    <text evidence="9">Catalyzes the ATP-dependent phosphorylation of N-acetyl-L-glutamate.</text>
</comment>
<proteinExistence type="inferred from homology"/>
<keyword evidence="13" id="KW-1185">Reference proteome</keyword>
<dbReference type="InterPro" id="IPR004662">
    <property type="entry name" value="AcgluKinase_fam"/>
</dbReference>
<comment type="similarity">
    <text evidence="9">Belongs to the acetylglutamate kinase family. ArgB subfamily.</text>
</comment>
<dbReference type="InterPro" id="IPR037528">
    <property type="entry name" value="ArgB"/>
</dbReference>
<dbReference type="GO" id="GO:0005737">
    <property type="term" value="C:cytoplasm"/>
    <property type="evidence" value="ECO:0007669"/>
    <property type="project" value="UniProtKB-SubCell"/>
</dbReference>
<dbReference type="PANTHER" id="PTHR23342">
    <property type="entry name" value="N-ACETYLGLUTAMATE SYNTHASE"/>
    <property type="match status" value="1"/>
</dbReference>
<evidence type="ECO:0000256" key="5">
    <source>
        <dbReference type="ARBA" id="ARBA00022741"/>
    </source>
</evidence>
<dbReference type="RefSeq" id="WP_185318898.1">
    <property type="nucleotide sequence ID" value="NZ_JAARPH010000001.1"/>
</dbReference>
<evidence type="ECO:0000256" key="1">
    <source>
        <dbReference type="ARBA" id="ARBA00004828"/>
    </source>
</evidence>
<comment type="caution">
    <text evidence="12">The sequence shown here is derived from an EMBL/GenBank/DDBJ whole genome shotgun (WGS) entry which is preliminary data.</text>
</comment>
<dbReference type="InterPro" id="IPR001048">
    <property type="entry name" value="Asp/Glu/Uridylate_kinase"/>
</dbReference>
<dbReference type="HAMAP" id="MF_00082">
    <property type="entry name" value="ArgB"/>
    <property type="match status" value="1"/>
</dbReference>
<evidence type="ECO:0000256" key="8">
    <source>
        <dbReference type="ARBA" id="ARBA00048141"/>
    </source>
</evidence>
<dbReference type="InterPro" id="IPR036393">
    <property type="entry name" value="AceGlu_kinase-like_sf"/>
</dbReference>
<accession>A0A7X0ZHE6</accession>
<evidence type="ECO:0000256" key="9">
    <source>
        <dbReference type="HAMAP-Rule" id="MF_00082"/>
    </source>
</evidence>
<feature type="domain" description="Aspartate/glutamate/uridylate kinase" evidence="10">
    <location>
        <begin position="3"/>
        <end position="234"/>
    </location>
</feature>
<feature type="binding site" evidence="9">
    <location>
        <position position="156"/>
    </location>
    <ligand>
        <name>substrate</name>
    </ligand>
</feature>
<dbReference type="Proteomes" id="UP000518829">
    <property type="component" value="Unassembled WGS sequence"/>
</dbReference>
<evidence type="ECO:0000256" key="6">
    <source>
        <dbReference type="ARBA" id="ARBA00022777"/>
    </source>
</evidence>
<keyword evidence="5 9" id="KW-0547">Nucleotide-binding</keyword>
<evidence type="ECO:0000259" key="10">
    <source>
        <dbReference type="Pfam" id="PF00696"/>
    </source>
</evidence>
<reference evidence="13 14" key="1">
    <citation type="submission" date="2020-03" db="EMBL/GenBank/DDBJ databases">
        <title>Soil Listeria distribution.</title>
        <authorList>
            <person name="Liao J."/>
            <person name="Wiedmann M."/>
        </authorList>
    </citation>
    <scope>NUCLEOTIDE SEQUENCE [LARGE SCALE GENOMIC DNA]</scope>
    <source>
        <strain evidence="12 14">FSL L7-0072</strain>
        <strain evidence="11 13">FSL L7-1699</strain>
    </source>
</reference>
<dbReference type="EMBL" id="JAARPH010000001">
    <property type="protein sequence ID" value="MBC1374011.1"/>
    <property type="molecule type" value="Genomic_DNA"/>
</dbReference>
<evidence type="ECO:0000313" key="13">
    <source>
        <dbReference type="Proteomes" id="UP000518829"/>
    </source>
</evidence>
<dbReference type="NCBIfam" id="TIGR00761">
    <property type="entry name" value="argB"/>
    <property type="match status" value="1"/>
</dbReference>
<dbReference type="PANTHER" id="PTHR23342:SF0">
    <property type="entry name" value="N-ACETYLGLUTAMATE SYNTHASE, MITOCHONDRIAL"/>
    <property type="match status" value="1"/>
</dbReference>
<name>A0A7X0ZHE6_9LIST</name>
<evidence type="ECO:0000256" key="4">
    <source>
        <dbReference type="ARBA" id="ARBA00022679"/>
    </source>
</evidence>
<keyword evidence="6 9" id="KW-0418">Kinase</keyword>
<dbReference type="Proteomes" id="UP000558070">
    <property type="component" value="Unassembled WGS sequence"/>
</dbReference>
<keyword evidence="9" id="KW-0963">Cytoplasm</keyword>
<dbReference type="Pfam" id="PF00696">
    <property type="entry name" value="AA_kinase"/>
    <property type="match status" value="1"/>
</dbReference>
<dbReference type="GO" id="GO:0005524">
    <property type="term" value="F:ATP binding"/>
    <property type="evidence" value="ECO:0007669"/>
    <property type="project" value="UniProtKB-UniRule"/>
</dbReference>
<comment type="catalytic activity">
    <reaction evidence="8 9">
        <text>N-acetyl-L-glutamate + ATP = N-acetyl-L-glutamyl 5-phosphate + ADP</text>
        <dbReference type="Rhea" id="RHEA:14629"/>
        <dbReference type="ChEBI" id="CHEBI:30616"/>
        <dbReference type="ChEBI" id="CHEBI:44337"/>
        <dbReference type="ChEBI" id="CHEBI:57936"/>
        <dbReference type="ChEBI" id="CHEBI:456216"/>
        <dbReference type="EC" id="2.7.2.8"/>
    </reaction>
</comment>
<gene>
    <name evidence="9 12" type="primary">argB</name>
    <name evidence="11" type="ORF">HB839_00570</name>
    <name evidence="12" type="ORF">HCB47_05020</name>
</gene>
<sequence length="250" mass="26701">MKNTIVVKLGGVASDNLTDHFFQQIIKWQAEKKKIVLVHGGGHYITKMMKALDIPVETKKGLRVTNKQALEVTKMVLIGQVQPAITTAFQKRNISVIGLNAGDTGLLEADQINDSDLGFVGKITKVKTALIEQLLAENIITVIAPLGINSAHDWLNVNADTAACEVASALNAEALYLLTDVPGVKNGAKIIDEIATDEINKLQTTDIIKGGMIPKLASAAFAAENGVGQVIITDSLENAGTKIKNKVAIR</sequence>
<evidence type="ECO:0000256" key="2">
    <source>
        <dbReference type="ARBA" id="ARBA00022571"/>
    </source>
</evidence>
<evidence type="ECO:0000313" key="11">
    <source>
        <dbReference type="EMBL" id="MBC1374011.1"/>
    </source>
</evidence>
<dbReference type="UniPathway" id="UPA00068">
    <property type="reaction ID" value="UER00107"/>
</dbReference>
<keyword evidence="4 9" id="KW-0808">Transferase</keyword>
<dbReference type="GO" id="GO:0003991">
    <property type="term" value="F:acetylglutamate kinase activity"/>
    <property type="evidence" value="ECO:0007669"/>
    <property type="project" value="UniProtKB-UniRule"/>
</dbReference>
<protein>
    <recommendedName>
        <fullName evidence="9">Acetylglutamate kinase</fullName>
        <ecNumber evidence="9">2.7.2.8</ecNumber>
    </recommendedName>
    <alternativeName>
        <fullName evidence="9">N-acetyl-L-glutamate 5-phosphotransferase</fullName>
    </alternativeName>
    <alternativeName>
        <fullName evidence="9">NAG kinase</fullName>
        <shortName evidence="9">NAGK</shortName>
    </alternativeName>
</protein>
<feature type="site" description="Transition state stabilizer" evidence="9">
    <location>
        <position position="8"/>
    </location>
</feature>
<comment type="subcellular location">
    <subcellularLocation>
        <location evidence="9">Cytoplasm</location>
    </subcellularLocation>
</comment>
<feature type="binding site" evidence="9">
    <location>
        <begin position="41"/>
        <end position="42"/>
    </location>
    <ligand>
        <name>substrate</name>
    </ligand>
</feature>
<dbReference type="EC" id="2.7.2.8" evidence="9"/>